<dbReference type="Gene3D" id="4.10.280.10">
    <property type="entry name" value="Helix-loop-helix DNA-binding domain"/>
    <property type="match status" value="1"/>
</dbReference>
<feature type="region of interest" description="Disordered" evidence="1">
    <location>
        <begin position="99"/>
        <end position="119"/>
    </location>
</feature>
<dbReference type="EMBL" id="CAXLJM020000023">
    <property type="protein sequence ID" value="CAL8088711.1"/>
    <property type="molecule type" value="Genomic_DNA"/>
</dbReference>
<dbReference type="InterPro" id="IPR050283">
    <property type="entry name" value="E-box_TF_Regulators"/>
</dbReference>
<protein>
    <recommendedName>
        <fullName evidence="2">BHLH domain-containing protein</fullName>
    </recommendedName>
</protein>
<sequence length="322" mass="34538">MAKQHSSKSNKQTAHNTTSTISHSLFQMGQFYNHSDHLNHHSAAAAANAAAALAAAALIRSDNSNSVSALNAAVAATAAGISMWGDGNPNQRNPASYYTPTTGGAHHSLHAHHHHHHQGPDVIPDVMWGVRSTTAALPQTNSQPRSGTSNKQKKPRRRVATMAQRRAANIRERRRMFNLNEAFDRLRRKVPTFAYEKRLSRIETLRLAIMYISFMKEIVMVPEGSEANENSKGTPQGTPGLPHHGVNNQNNHYAGISGGLGMVLSGNGAAGAGGSDPPPMFPLSRLYGQQGGGNMQPNVAYHHHHHHAHLPTSGSGGVVGSH</sequence>
<dbReference type="SMART" id="SM00353">
    <property type="entry name" value="HLH"/>
    <property type="match status" value="1"/>
</dbReference>
<evidence type="ECO:0000259" key="2">
    <source>
        <dbReference type="PROSITE" id="PS50888"/>
    </source>
</evidence>
<feature type="region of interest" description="Disordered" evidence="1">
    <location>
        <begin position="135"/>
        <end position="159"/>
    </location>
</feature>
<dbReference type="CDD" id="cd11415">
    <property type="entry name" value="bHLH_TS_FERD3L_NATO3"/>
    <property type="match status" value="1"/>
</dbReference>
<dbReference type="PROSITE" id="PS50888">
    <property type="entry name" value="BHLH"/>
    <property type="match status" value="1"/>
</dbReference>
<proteinExistence type="predicted"/>
<name>A0ABP1Q477_9HEXA</name>
<feature type="region of interest" description="Disordered" evidence="1">
    <location>
        <begin position="303"/>
        <end position="322"/>
    </location>
</feature>
<reference evidence="3 4" key="1">
    <citation type="submission" date="2024-08" db="EMBL/GenBank/DDBJ databases">
        <authorList>
            <person name="Cucini C."/>
            <person name="Frati F."/>
        </authorList>
    </citation>
    <scope>NUCLEOTIDE SEQUENCE [LARGE SCALE GENOMIC DNA]</scope>
</reference>
<organism evidence="3 4">
    <name type="scientific">Orchesella dallaii</name>
    <dbReference type="NCBI Taxonomy" id="48710"/>
    <lineage>
        <taxon>Eukaryota</taxon>
        <taxon>Metazoa</taxon>
        <taxon>Ecdysozoa</taxon>
        <taxon>Arthropoda</taxon>
        <taxon>Hexapoda</taxon>
        <taxon>Collembola</taxon>
        <taxon>Entomobryomorpha</taxon>
        <taxon>Entomobryoidea</taxon>
        <taxon>Orchesellidae</taxon>
        <taxon>Orchesellinae</taxon>
        <taxon>Orchesella</taxon>
    </lineage>
</organism>
<evidence type="ECO:0000313" key="3">
    <source>
        <dbReference type="EMBL" id="CAL8088711.1"/>
    </source>
</evidence>
<evidence type="ECO:0000313" key="4">
    <source>
        <dbReference type="Proteomes" id="UP001642540"/>
    </source>
</evidence>
<dbReference type="Proteomes" id="UP001642540">
    <property type="component" value="Unassembled WGS sequence"/>
</dbReference>
<comment type="caution">
    <text evidence="3">The sequence shown here is derived from an EMBL/GenBank/DDBJ whole genome shotgun (WGS) entry which is preliminary data.</text>
</comment>
<accession>A0ABP1Q477</accession>
<feature type="compositionally biased region" description="Polar residues" evidence="1">
    <location>
        <begin position="135"/>
        <end position="150"/>
    </location>
</feature>
<dbReference type="InterPro" id="IPR011598">
    <property type="entry name" value="bHLH_dom"/>
</dbReference>
<keyword evidence="4" id="KW-1185">Reference proteome</keyword>
<dbReference type="SUPFAM" id="SSF47459">
    <property type="entry name" value="HLH, helix-loop-helix DNA-binding domain"/>
    <property type="match status" value="1"/>
</dbReference>
<dbReference type="PANTHER" id="PTHR23349:SF63">
    <property type="entry name" value="FER3-LIKE PROTEIN"/>
    <property type="match status" value="1"/>
</dbReference>
<evidence type="ECO:0000256" key="1">
    <source>
        <dbReference type="SAM" id="MobiDB-lite"/>
    </source>
</evidence>
<feature type="compositionally biased region" description="Basic residues" evidence="1">
    <location>
        <begin position="107"/>
        <end position="117"/>
    </location>
</feature>
<dbReference type="PANTHER" id="PTHR23349">
    <property type="entry name" value="BASIC HELIX-LOOP-HELIX TRANSCRIPTION FACTOR, TWIST"/>
    <property type="match status" value="1"/>
</dbReference>
<dbReference type="InterPro" id="IPR036638">
    <property type="entry name" value="HLH_DNA-bd_sf"/>
</dbReference>
<gene>
    <name evidence="3" type="ORF">ODALV1_LOCUS7140</name>
</gene>
<feature type="domain" description="BHLH" evidence="2">
    <location>
        <begin position="163"/>
        <end position="215"/>
    </location>
</feature>
<dbReference type="Pfam" id="PF00010">
    <property type="entry name" value="HLH"/>
    <property type="match status" value="1"/>
</dbReference>